<comment type="caution">
    <text evidence="1">The sequence shown here is derived from an EMBL/GenBank/DDBJ whole genome shotgun (WGS) entry which is preliminary data.</text>
</comment>
<name>A0AAW2TI85_SESRA</name>
<sequence>MTQIMSIHIAGGLGFRGIREFNLTLLAKQGWRILTRPAALLSRVFKAKYFGHEMFRDANDGRRPSLAWRSILRSGPLLVEGCQWVEGAGVEAGRWRWCFHST</sequence>
<reference evidence="1" key="1">
    <citation type="submission" date="2020-06" db="EMBL/GenBank/DDBJ databases">
        <authorList>
            <person name="Li T."/>
            <person name="Hu X."/>
            <person name="Zhang T."/>
            <person name="Song X."/>
            <person name="Zhang H."/>
            <person name="Dai N."/>
            <person name="Sheng W."/>
            <person name="Hou X."/>
            <person name="Wei L."/>
        </authorList>
    </citation>
    <scope>NUCLEOTIDE SEQUENCE</scope>
    <source>
        <strain evidence="1">G02</strain>
        <tissue evidence="1">Leaf</tissue>
    </source>
</reference>
<organism evidence="1">
    <name type="scientific">Sesamum radiatum</name>
    <name type="common">Black benniseed</name>
    <dbReference type="NCBI Taxonomy" id="300843"/>
    <lineage>
        <taxon>Eukaryota</taxon>
        <taxon>Viridiplantae</taxon>
        <taxon>Streptophyta</taxon>
        <taxon>Embryophyta</taxon>
        <taxon>Tracheophyta</taxon>
        <taxon>Spermatophyta</taxon>
        <taxon>Magnoliopsida</taxon>
        <taxon>eudicotyledons</taxon>
        <taxon>Gunneridae</taxon>
        <taxon>Pentapetalae</taxon>
        <taxon>asterids</taxon>
        <taxon>lamiids</taxon>
        <taxon>Lamiales</taxon>
        <taxon>Pedaliaceae</taxon>
        <taxon>Sesamum</taxon>
    </lineage>
</organism>
<proteinExistence type="predicted"/>
<protein>
    <submittedName>
        <fullName evidence="1">Uncharacterized protein</fullName>
    </submittedName>
</protein>
<evidence type="ECO:0000313" key="1">
    <source>
        <dbReference type="EMBL" id="KAL0404525.1"/>
    </source>
</evidence>
<gene>
    <name evidence="1" type="ORF">Sradi_2093300</name>
</gene>
<dbReference type="EMBL" id="JACGWJ010000008">
    <property type="protein sequence ID" value="KAL0404525.1"/>
    <property type="molecule type" value="Genomic_DNA"/>
</dbReference>
<accession>A0AAW2TI85</accession>
<reference evidence="1" key="2">
    <citation type="journal article" date="2024" name="Plant">
        <title>Genomic evolution and insights into agronomic trait innovations of Sesamum species.</title>
        <authorList>
            <person name="Miao H."/>
            <person name="Wang L."/>
            <person name="Qu L."/>
            <person name="Liu H."/>
            <person name="Sun Y."/>
            <person name="Le M."/>
            <person name="Wang Q."/>
            <person name="Wei S."/>
            <person name="Zheng Y."/>
            <person name="Lin W."/>
            <person name="Duan Y."/>
            <person name="Cao H."/>
            <person name="Xiong S."/>
            <person name="Wang X."/>
            <person name="Wei L."/>
            <person name="Li C."/>
            <person name="Ma Q."/>
            <person name="Ju M."/>
            <person name="Zhao R."/>
            <person name="Li G."/>
            <person name="Mu C."/>
            <person name="Tian Q."/>
            <person name="Mei H."/>
            <person name="Zhang T."/>
            <person name="Gao T."/>
            <person name="Zhang H."/>
        </authorList>
    </citation>
    <scope>NUCLEOTIDE SEQUENCE</scope>
    <source>
        <strain evidence="1">G02</strain>
    </source>
</reference>
<dbReference type="AlphaFoldDB" id="A0AAW2TI85"/>